<organism evidence="2 3">
    <name type="scientific">Candidatus Desulfovibrio intestinipullorum</name>
    <dbReference type="NCBI Taxonomy" id="2838536"/>
    <lineage>
        <taxon>Bacteria</taxon>
        <taxon>Pseudomonadati</taxon>
        <taxon>Thermodesulfobacteriota</taxon>
        <taxon>Desulfovibrionia</taxon>
        <taxon>Desulfovibrionales</taxon>
        <taxon>Desulfovibrionaceae</taxon>
        <taxon>Desulfovibrio</taxon>
    </lineage>
</organism>
<dbReference type="Proteomes" id="UP000886752">
    <property type="component" value="Unassembled WGS sequence"/>
</dbReference>
<reference evidence="2" key="1">
    <citation type="journal article" date="2021" name="PeerJ">
        <title>Extensive microbial diversity within the chicken gut microbiome revealed by metagenomics and culture.</title>
        <authorList>
            <person name="Gilroy R."/>
            <person name="Ravi A."/>
            <person name="Getino M."/>
            <person name="Pursley I."/>
            <person name="Horton D.L."/>
            <person name="Alikhan N.F."/>
            <person name="Baker D."/>
            <person name="Gharbi K."/>
            <person name="Hall N."/>
            <person name="Watson M."/>
            <person name="Adriaenssens E.M."/>
            <person name="Foster-Nyarko E."/>
            <person name="Jarju S."/>
            <person name="Secka A."/>
            <person name="Antonio M."/>
            <person name="Oren A."/>
            <person name="Chaudhuri R.R."/>
            <person name="La Ragione R."/>
            <person name="Hildebrand F."/>
            <person name="Pallen M.J."/>
        </authorList>
    </citation>
    <scope>NUCLEOTIDE SEQUENCE</scope>
    <source>
        <strain evidence="2">ChiHecec2B26-446</strain>
    </source>
</reference>
<dbReference type="AlphaFoldDB" id="A0A9D1PY84"/>
<name>A0A9D1PY84_9BACT</name>
<dbReference type="InterPro" id="IPR007236">
    <property type="entry name" value="SlyX"/>
</dbReference>
<accession>A0A9D1PY84</accession>
<evidence type="ECO:0000256" key="1">
    <source>
        <dbReference type="SAM" id="Coils"/>
    </source>
</evidence>
<reference evidence="2" key="2">
    <citation type="submission" date="2021-04" db="EMBL/GenBank/DDBJ databases">
        <authorList>
            <person name="Gilroy R."/>
        </authorList>
    </citation>
    <scope>NUCLEOTIDE SEQUENCE</scope>
    <source>
        <strain evidence="2">ChiHecec2B26-446</strain>
    </source>
</reference>
<evidence type="ECO:0000313" key="3">
    <source>
        <dbReference type="Proteomes" id="UP000886752"/>
    </source>
</evidence>
<dbReference type="Pfam" id="PF04102">
    <property type="entry name" value="SlyX"/>
    <property type="match status" value="1"/>
</dbReference>
<protein>
    <submittedName>
        <fullName evidence="2">SlyX family protein</fullName>
    </submittedName>
</protein>
<feature type="coiled-coil region" evidence="1">
    <location>
        <begin position="8"/>
        <end position="56"/>
    </location>
</feature>
<sequence>MSSTEDRLARLEEDNYFLGRKVDELNEALIFQQKQYDLLETRLAKALDALERLKGLVEGQGPVNAPPPHYNSW</sequence>
<gene>
    <name evidence="2" type="ORF">H9894_07980</name>
</gene>
<comment type="caution">
    <text evidence="2">The sequence shown here is derived from an EMBL/GenBank/DDBJ whole genome shotgun (WGS) entry which is preliminary data.</text>
</comment>
<evidence type="ECO:0000313" key="2">
    <source>
        <dbReference type="EMBL" id="HIW01110.1"/>
    </source>
</evidence>
<proteinExistence type="predicted"/>
<dbReference type="EMBL" id="DXHV01000073">
    <property type="protein sequence ID" value="HIW01110.1"/>
    <property type="molecule type" value="Genomic_DNA"/>
</dbReference>
<keyword evidence="1" id="KW-0175">Coiled coil</keyword>